<accession>A0AAE0EN02</accession>
<sequence>MTRQGGRQQDQLDRDLGWKGVEMVAGVDMMVAECTGDLLWKGDKVPLPQLPLKKPVASIPVPSTTVASSKPAAAPPVAAPSKPAAIFVPHVQLDINPDDEDAVMEEYESLGSSDDDDDDDDDDD</sequence>
<proteinExistence type="predicted"/>
<keyword evidence="3" id="KW-1185">Reference proteome</keyword>
<evidence type="ECO:0000256" key="1">
    <source>
        <dbReference type="SAM" id="MobiDB-lite"/>
    </source>
</evidence>
<evidence type="ECO:0000313" key="3">
    <source>
        <dbReference type="Proteomes" id="UP001190700"/>
    </source>
</evidence>
<evidence type="ECO:0000313" key="2">
    <source>
        <dbReference type="EMBL" id="KAK3233919.1"/>
    </source>
</evidence>
<organism evidence="2 3">
    <name type="scientific">Cymbomonas tetramitiformis</name>
    <dbReference type="NCBI Taxonomy" id="36881"/>
    <lineage>
        <taxon>Eukaryota</taxon>
        <taxon>Viridiplantae</taxon>
        <taxon>Chlorophyta</taxon>
        <taxon>Pyramimonadophyceae</taxon>
        <taxon>Pyramimonadales</taxon>
        <taxon>Pyramimonadaceae</taxon>
        <taxon>Cymbomonas</taxon>
    </lineage>
</organism>
<protein>
    <submittedName>
        <fullName evidence="2">Uncharacterized protein</fullName>
    </submittedName>
</protein>
<reference evidence="2 3" key="1">
    <citation type="journal article" date="2015" name="Genome Biol. Evol.">
        <title>Comparative Genomics of a Bacterivorous Green Alga Reveals Evolutionary Causalities and Consequences of Phago-Mixotrophic Mode of Nutrition.</title>
        <authorList>
            <person name="Burns J.A."/>
            <person name="Paasch A."/>
            <person name="Narechania A."/>
            <person name="Kim E."/>
        </authorList>
    </citation>
    <scope>NUCLEOTIDE SEQUENCE [LARGE SCALE GENOMIC DNA]</scope>
    <source>
        <strain evidence="2 3">PLY_AMNH</strain>
    </source>
</reference>
<gene>
    <name evidence="2" type="ORF">CYMTET_55808</name>
</gene>
<feature type="compositionally biased region" description="Acidic residues" evidence="1">
    <location>
        <begin position="96"/>
        <end position="124"/>
    </location>
</feature>
<name>A0AAE0EN02_9CHLO</name>
<dbReference type="Proteomes" id="UP001190700">
    <property type="component" value="Unassembled WGS sequence"/>
</dbReference>
<comment type="caution">
    <text evidence="2">The sequence shown here is derived from an EMBL/GenBank/DDBJ whole genome shotgun (WGS) entry which is preliminary data.</text>
</comment>
<feature type="region of interest" description="Disordered" evidence="1">
    <location>
        <begin position="95"/>
        <end position="124"/>
    </location>
</feature>
<dbReference type="AlphaFoldDB" id="A0AAE0EN02"/>
<dbReference type="EMBL" id="LGRX02035604">
    <property type="protein sequence ID" value="KAK3233919.1"/>
    <property type="molecule type" value="Genomic_DNA"/>
</dbReference>